<dbReference type="PROSITE" id="PS51257">
    <property type="entry name" value="PROKAR_LIPOPROTEIN"/>
    <property type="match status" value="1"/>
</dbReference>
<keyword evidence="3 5" id="KW-1133">Transmembrane helix</keyword>
<dbReference type="OrthoDB" id="2969163at2"/>
<keyword evidence="4 5" id="KW-0472">Membrane</keyword>
<evidence type="ECO:0000313" key="8">
    <source>
        <dbReference type="Proteomes" id="UP000184079"/>
    </source>
</evidence>
<protein>
    <submittedName>
        <fullName evidence="7">ABC-2 family transporter protein</fullName>
    </submittedName>
</protein>
<feature type="transmembrane region" description="Helical" evidence="5">
    <location>
        <begin position="117"/>
        <end position="144"/>
    </location>
</feature>
<dbReference type="InterPro" id="IPR013525">
    <property type="entry name" value="ABC2_TM"/>
</dbReference>
<feature type="transmembrane region" description="Helical" evidence="5">
    <location>
        <begin position="231"/>
        <end position="251"/>
    </location>
</feature>
<dbReference type="GO" id="GO:0140359">
    <property type="term" value="F:ABC-type transporter activity"/>
    <property type="evidence" value="ECO:0007669"/>
    <property type="project" value="InterPro"/>
</dbReference>
<evidence type="ECO:0000259" key="6">
    <source>
        <dbReference type="Pfam" id="PF12698"/>
    </source>
</evidence>
<feature type="transmembrane region" description="Helical" evidence="5">
    <location>
        <begin position="164"/>
        <end position="187"/>
    </location>
</feature>
<evidence type="ECO:0000313" key="7">
    <source>
        <dbReference type="EMBL" id="SHH23297.1"/>
    </source>
</evidence>
<comment type="subcellular location">
    <subcellularLocation>
        <location evidence="1">Membrane</location>
        <topology evidence="1">Multi-pass membrane protein</topology>
    </subcellularLocation>
</comment>
<accession>A0A1M5RAB1</accession>
<proteinExistence type="predicted"/>
<evidence type="ECO:0000256" key="4">
    <source>
        <dbReference type="ARBA" id="ARBA00023136"/>
    </source>
</evidence>
<dbReference type="GO" id="GO:0016020">
    <property type="term" value="C:membrane"/>
    <property type="evidence" value="ECO:0007669"/>
    <property type="project" value="UniProtKB-SubCell"/>
</dbReference>
<dbReference type="Pfam" id="PF12698">
    <property type="entry name" value="ABC2_membrane_3"/>
    <property type="match status" value="1"/>
</dbReference>
<reference evidence="8" key="1">
    <citation type="submission" date="2016-11" db="EMBL/GenBank/DDBJ databases">
        <authorList>
            <person name="Varghese N."/>
            <person name="Submissions S."/>
        </authorList>
    </citation>
    <scope>NUCLEOTIDE SEQUENCE [LARGE SCALE GENOMIC DNA]</scope>
    <source>
        <strain evidence="8">CGMCC 1.6496</strain>
    </source>
</reference>
<name>A0A1M5RAB1_9BACI</name>
<dbReference type="EMBL" id="FQXD01000005">
    <property type="protein sequence ID" value="SHH23297.1"/>
    <property type="molecule type" value="Genomic_DNA"/>
</dbReference>
<feature type="domain" description="ABC-2 type transporter transmembrane" evidence="6">
    <location>
        <begin position="49"/>
        <end position="274"/>
    </location>
</feature>
<dbReference type="RefSeq" id="WP_073006876.1">
    <property type="nucleotide sequence ID" value="NZ_FQXD01000005.1"/>
</dbReference>
<sequence>MNNKYVAYTYLSIKTLIINKSLVFGFLFYLIIACIAALYIVIFKPDFPTIDVTSIANATKALGAVHVIILIVIFFLFSTVSIMMQSVIDDRDSKVTEIINTSVSESHYLVGKLLTSFTLMFVTMLSAFTAICIAIGIFSVFNPYAISVYEALIQPIIAILDWEVVGFIVGCIFVVLVMLFTSSLLALGISIKAKQAVDAFPVSLMVLTPYFLLFGLFVFLPKDNMELWQTIASWMSFIPIASPIFILLYVLLNGFSPFAYIAILVSIGYFLVLFKGVVNIYRYAFYVREKLSLFELVRLFRNKHSRYGH</sequence>
<gene>
    <name evidence="7" type="ORF">SAMN05421807_10581</name>
</gene>
<organism evidence="7 8">
    <name type="scientific">Virgibacillus chiguensis</name>
    <dbReference type="NCBI Taxonomy" id="411959"/>
    <lineage>
        <taxon>Bacteria</taxon>
        <taxon>Bacillati</taxon>
        <taxon>Bacillota</taxon>
        <taxon>Bacilli</taxon>
        <taxon>Bacillales</taxon>
        <taxon>Bacillaceae</taxon>
        <taxon>Virgibacillus</taxon>
    </lineage>
</organism>
<evidence type="ECO:0000256" key="2">
    <source>
        <dbReference type="ARBA" id="ARBA00022692"/>
    </source>
</evidence>
<feature type="transmembrane region" description="Helical" evidence="5">
    <location>
        <begin position="199"/>
        <end position="219"/>
    </location>
</feature>
<evidence type="ECO:0000256" key="5">
    <source>
        <dbReference type="SAM" id="Phobius"/>
    </source>
</evidence>
<evidence type="ECO:0000256" key="3">
    <source>
        <dbReference type="ARBA" id="ARBA00022989"/>
    </source>
</evidence>
<dbReference type="AlphaFoldDB" id="A0A1M5RAB1"/>
<feature type="transmembrane region" description="Helical" evidence="5">
    <location>
        <begin position="21"/>
        <end position="42"/>
    </location>
</feature>
<evidence type="ECO:0000256" key="1">
    <source>
        <dbReference type="ARBA" id="ARBA00004141"/>
    </source>
</evidence>
<keyword evidence="8" id="KW-1185">Reference proteome</keyword>
<feature type="transmembrane region" description="Helical" evidence="5">
    <location>
        <begin position="258"/>
        <end position="281"/>
    </location>
</feature>
<dbReference type="Proteomes" id="UP000184079">
    <property type="component" value="Unassembled WGS sequence"/>
</dbReference>
<feature type="transmembrane region" description="Helical" evidence="5">
    <location>
        <begin position="62"/>
        <end position="84"/>
    </location>
</feature>
<keyword evidence="2 5" id="KW-0812">Transmembrane</keyword>